<dbReference type="RefSeq" id="XP_025073328.1">
    <property type="nucleotide sequence ID" value="XM_025217543.1"/>
</dbReference>
<protein>
    <submittedName>
        <fullName evidence="2">LOW QUALITY PROTEIN: uncharacterized protein LOC112552398</fullName>
    </submittedName>
</protein>
<sequence length="104" mass="12346">MQLTEKRIEKSRYGGETEFEKQVIRDLTMIKFDMRAILEIVTTLSQIWTEKNGEINLEVARGEENILQLFPLQNWQSFLKLENLLQIKDIARAQLYQLSLEIFN</sequence>
<organism evidence="1 2">
    <name type="scientific">Pogonomyrmex barbatus</name>
    <name type="common">red harvester ant</name>
    <dbReference type="NCBI Taxonomy" id="144034"/>
    <lineage>
        <taxon>Eukaryota</taxon>
        <taxon>Metazoa</taxon>
        <taxon>Ecdysozoa</taxon>
        <taxon>Arthropoda</taxon>
        <taxon>Hexapoda</taxon>
        <taxon>Insecta</taxon>
        <taxon>Pterygota</taxon>
        <taxon>Neoptera</taxon>
        <taxon>Endopterygota</taxon>
        <taxon>Hymenoptera</taxon>
        <taxon>Apocrita</taxon>
        <taxon>Aculeata</taxon>
        <taxon>Formicoidea</taxon>
        <taxon>Formicidae</taxon>
        <taxon>Myrmicinae</taxon>
        <taxon>Pogonomyrmex</taxon>
    </lineage>
</organism>
<reference evidence="2" key="1">
    <citation type="submission" date="2025-08" db="UniProtKB">
        <authorList>
            <consortium name="RefSeq"/>
        </authorList>
    </citation>
    <scope>IDENTIFICATION</scope>
</reference>
<proteinExistence type="predicted"/>
<keyword evidence="1" id="KW-1185">Reference proteome</keyword>
<evidence type="ECO:0000313" key="2">
    <source>
        <dbReference type="RefSeq" id="XP_025073328.1"/>
    </source>
</evidence>
<accession>A0A8N1S5P4</accession>
<gene>
    <name evidence="2" type="primary">LOC112552398</name>
</gene>
<name>A0A8N1S5P4_9HYME</name>
<dbReference type="GeneID" id="112552398"/>
<dbReference type="Proteomes" id="UP000504615">
    <property type="component" value="Unplaced"/>
</dbReference>
<dbReference type="AlphaFoldDB" id="A0A8N1S5P4"/>
<evidence type="ECO:0000313" key="1">
    <source>
        <dbReference type="Proteomes" id="UP000504615"/>
    </source>
</evidence>
<dbReference type="OrthoDB" id="7551382at2759"/>